<keyword evidence="3" id="KW-1185">Reference proteome</keyword>
<feature type="compositionally biased region" description="Basic and acidic residues" evidence="1">
    <location>
        <begin position="29"/>
        <end position="52"/>
    </location>
</feature>
<accession>A0A7X6DTW6</accession>
<dbReference type="EMBL" id="VTOW01000006">
    <property type="protein sequence ID" value="NKE73325.1"/>
    <property type="molecule type" value="Genomic_DNA"/>
</dbReference>
<evidence type="ECO:0000313" key="2">
    <source>
        <dbReference type="EMBL" id="NKE73325.1"/>
    </source>
</evidence>
<evidence type="ECO:0000256" key="1">
    <source>
        <dbReference type="SAM" id="MobiDB-lite"/>
    </source>
</evidence>
<protein>
    <submittedName>
        <fullName evidence="2">Uncharacterized protein</fullName>
    </submittedName>
</protein>
<proteinExistence type="predicted"/>
<name>A0A7X6DTW6_9BACT</name>
<feature type="region of interest" description="Disordered" evidence="1">
    <location>
        <begin position="25"/>
        <end position="135"/>
    </location>
</feature>
<sequence length="135" mass="14115">MMKKMRGILFFVFVTGIFFIQADLGWGEKPSEKKNSPAAAEEKPKSGDRQETAAECPPGLSGELPSSRDQAAGLDGTANLGRRDQAVGNDSPLTKNSNEEIDAGHVPCPPASSDKGGAEAGKNGNGSKQPDNNSK</sequence>
<evidence type="ECO:0000313" key="3">
    <source>
        <dbReference type="Proteomes" id="UP000534783"/>
    </source>
</evidence>
<reference evidence="2 3" key="1">
    <citation type="journal article" date="2020" name="Nature">
        <title>Bacterial chemolithoautotrophy via manganese oxidation.</title>
        <authorList>
            <person name="Yu H."/>
            <person name="Leadbetter J.R."/>
        </authorList>
    </citation>
    <scope>NUCLEOTIDE SEQUENCE [LARGE SCALE GENOMIC DNA]</scope>
    <source>
        <strain evidence="2 3">Mn-1</strain>
    </source>
</reference>
<dbReference type="RefSeq" id="WP_168063277.1">
    <property type="nucleotide sequence ID" value="NZ_VTOW01000006.1"/>
</dbReference>
<comment type="caution">
    <text evidence="2">The sequence shown here is derived from an EMBL/GenBank/DDBJ whole genome shotgun (WGS) entry which is preliminary data.</text>
</comment>
<dbReference type="AlphaFoldDB" id="A0A7X6DTW6"/>
<organism evidence="2 3">
    <name type="scientific">Candidatus Manganitrophus noduliformans</name>
    <dbReference type="NCBI Taxonomy" id="2606439"/>
    <lineage>
        <taxon>Bacteria</taxon>
        <taxon>Pseudomonadati</taxon>
        <taxon>Nitrospirota</taxon>
        <taxon>Nitrospiria</taxon>
        <taxon>Candidatus Troglogloeales</taxon>
        <taxon>Candidatus Manganitrophaceae</taxon>
        <taxon>Candidatus Manganitrophus</taxon>
    </lineage>
</organism>
<gene>
    <name evidence="2" type="ORF">MNODULE_21430</name>
</gene>
<dbReference type="Proteomes" id="UP000534783">
    <property type="component" value="Unassembled WGS sequence"/>
</dbReference>